<dbReference type="EMBL" id="JASSZA010000001">
    <property type="protein sequence ID" value="KAK2121823.1"/>
    <property type="molecule type" value="Genomic_DNA"/>
</dbReference>
<evidence type="ECO:0000256" key="6">
    <source>
        <dbReference type="PROSITE-ProRule" id="PRU00076"/>
    </source>
</evidence>
<dbReference type="PANTHER" id="PTHR24026">
    <property type="entry name" value="FAT ATYPICAL CADHERIN-RELATED"/>
    <property type="match status" value="1"/>
</dbReference>
<dbReference type="InterPro" id="IPR001881">
    <property type="entry name" value="EGF-like_Ca-bd_dom"/>
</dbReference>
<evidence type="ECO:0000259" key="9">
    <source>
        <dbReference type="PROSITE" id="PS50026"/>
    </source>
</evidence>
<dbReference type="Gene3D" id="2.10.25.10">
    <property type="entry name" value="Laminin"/>
    <property type="match status" value="1"/>
</dbReference>
<dbReference type="CDD" id="cd00054">
    <property type="entry name" value="EGF_CA"/>
    <property type="match status" value="1"/>
</dbReference>
<keyword evidence="1" id="KW-0812">Transmembrane</keyword>
<keyword evidence="6" id="KW-0245">EGF-like domain</keyword>
<name>A0ABQ9WMA1_SAGOE</name>
<dbReference type="SMART" id="SM00181">
    <property type="entry name" value="EGF"/>
    <property type="match status" value="1"/>
</dbReference>
<dbReference type="Proteomes" id="UP001266305">
    <property type="component" value="Unassembled WGS sequence"/>
</dbReference>
<evidence type="ECO:0000256" key="3">
    <source>
        <dbReference type="ARBA" id="ARBA00022989"/>
    </source>
</evidence>
<dbReference type="Pfam" id="PF02210">
    <property type="entry name" value="Laminin_G_2"/>
    <property type="match status" value="1"/>
</dbReference>
<dbReference type="SMART" id="SM00179">
    <property type="entry name" value="EGF_CA"/>
    <property type="match status" value="1"/>
</dbReference>
<feature type="domain" description="Laminin G" evidence="8">
    <location>
        <begin position="68"/>
        <end position="181"/>
    </location>
</feature>
<dbReference type="InterPro" id="IPR000742">
    <property type="entry name" value="EGF"/>
</dbReference>
<dbReference type="Pfam" id="PF00008">
    <property type="entry name" value="EGF"/>
    <property type="match status" value="1"/>
</dbReference>
<dbReference type="InterPro" id="IPR013320">
    <property type="entry name" value="ConA-like_dom_sf"/>
</dbReference>
<keyword evidence="2" id="KW-0677">Repeat</keyword>
<evidence type="ECO:0000256" key="1">
    <source>
        <dbReference type="ARBA" id="ARBA00022692"/>
    </source>
</evidence>
<evidence type="ECO:0000256" key="5">
    <source>
        <dbReference type="ARBA" id="ARBA00023180"/>
    </source>
</evidence>
<evidence type="ECO:0000313" key="11">
    <source>
        <dbReference type="Proteomes" id="UP001266305"/>
    </source>
</evidence>
<dbReference type="CDD" id="cd00110">
    <property type="entry name" value="LamG"/>
    <property type="match status" value="1"/>
</dbReference>
<keyword evidence="3" id="KW-1133">Transmembrane helix</keyword>
<reference evidence="10 11" key="1">
    <citation type="submission" date="2023-05" db="EMBL/GenBank/DDBJ databases">
        <title>B98-5 Cell Line De Novo Hybrid Assembly: An Optical Mapping Approach.</title>
        <authorList>
            <person name="Kananen K."/>
            <person name="Auerbach J.A."/>
            <person name="Kautto E."/>
            <person name="Blachly J.S."/>
        </authorList>
    </citation>
    <scope>NUCLEOTIDE SEQUENCE [LARGE SCALE GENOMIC DNA]</scope>
    <source>
        <strain evidence="10">B95-8</strain>
        <tissue evidence="10">Cell line</tissue>
    </source>
</reference>
<evidence type="ECO:0000256" key="2">
    <source>
        <dbReference type="ARBA" id="ARBA00022737"/>
    </source>
</evidence>
<dbReference type="PROSITE" id="PS50026">
    <property type="entry name" value="EGF_3"/>
    <property type="match status" value="1"/>
</dbReference>
<keyword evidence="4" id="KW-1015">Disulfide bond</keyword>
<keyword evidence="10" id="KW-0675">Receptor</keyword>
<sequence length="181" mass="19924">MAACSESPTRLPTFCHHMGTGEHCEVDARSGRCANGVCKNGGTCVNLLIGGFHCMCPPGEYERPYCEVTTRSFPPRSFVTFRGLRQRFHFTVSLTFATQERNGLLLYNGRFNEKHDFIALEVVDEQVQLTFSAAAADLGLCPGIPEGTRPPHCSRSRRGGSEKHPKAETSVQPHDGMSYSV</sequence>
<organism evidence="10 11">
    <name type="scientific">Saguinus oedipus</name>
    <name type="common">Cotton-top tamarin</name>
    <name type="synonym">Oedipomidas oedipus</name>
    <dbReference type="NCBI Taxonomy" id="9490"/>
    <lineage>
        <taxon>Eukaryota</taxon>
        <taxon>Metazoa</taxon>
        <taxon>Chordata</taxon>
        <taxon>Craniata</taxon>
        <taxon>Vertebrata</taxon>
        <taxon>Euteleostomi</taxon>
        <taxon>Mammalia</taxon>
        <taxon>Eutheria</taxon>
        <taxon>Euarchontoglires</taxon>
        <taxon>Primates</taxon>
        <taxon>Haplorrhini</taxon>
        <taxon>Platyrrhini</taxon>
        <taxon>Cebidae</taxon>
        <taxon>Callitrichinae</taxon>
        <taxon>Saguinus</taxon>
    </lineage>
</organism>
<evidence type="ECO:0000313" key="10">
    <source>
        <dbReference type="EMBL" id="KAK2121823.1"/>
    </source>
</evidence>
<accession>A0ABQ9WMA1</accession>
<dbReference type="PANTHER" id="PTHR24026:SF36">
    <property type="entry name" value="CADHERIN EGF LAG SEVEN-PASS G-TYPE RECEPTOR 1"/>
    <property type="match status" value="1"/>
</dbReference>
<dbReference type="Gene3D" id="2.60.120.200">
    <property type="match status" value="1"/>
</dbReference>
<comment type="caution">
    <text evidence="10">The sequence shown here is derived from an EMBL/GenBank/DDBJ whole genome shotgun (WGS) entry which is preliminary data.</text>
</comment>
<feature type="region of interest" description="Disordered" evidence="7">
    <location>
        <begin position="147"/>
        <end position="181"/>
    </location>
</feature>
<gene>
    <name evidence="10" type="primary">CELSR1_9</name>
    <name evidence="10" type="ORF">P7K49_003209</name>
</gene>
<protein>
    <submittedName>
        <fullName evidence="10">Cadherin EGF LAG seven-pass G-type receptor 1</fullName>
    </submittedName>
</protein>
<dbReference type="SUPFAM" id="SSF49899">
    <property type="entry name" value="Concanavalin A-like lectins/glucanases"/>
    <property type="match status" value="1"/>
</dbReference>
<keyword evidence="3" id="KW-0472">Membrane</keyword>
<keyword evidence="11" id="KW-1185">Reference proteome</keyword>
<evidence type="ECO:0000256" key="4">
    <source>
        <dbReference type="ARBA" id="ARBA00023157"/>
    </source>
</evidence>
<feature type="domain" description="EGF-like" evidence="9">
    <location>
        <begin position="29"/>
        <end position="67"/>
    </location>
</feature>
<proteinExistence type="predicted"/>
<keyword evidence="5" id="KW-0325">Glycoprotein</keyword>
<evidence type="ECO:0000259" key="8">
    <source>
        <dbReference type="PROSITE" id="PS50025"/>
    </source>
</evidence>
<dbReference type="PROSITE" id="PS50025">
    <property type="entry name" value="LAM_G_DOMAIN"/>
    <property type="match status" value="1"/>
</dbReference>
<evidence type="ECO:0000256" key="7">
    <source>
        <dbReference type="SAM" id="MobiDB-lite"/>
    </source>
</evidence>
<dbReference type="InterPro" id="IPR001791">
    <property type="entry name" value="Laminin_G"/>
</dbReference>
<comment type="caution">
    <text evidence="6">Lacks conserved residue(s) required for the propagation of feature annotation.</text>
</comment>